<dbReference type="EMBL" id="FNPH01000004">
    <property type="protein sequence ID" value="SDY93353.1"/>
    <property type="molecule type" value="Genomic_DNA"/>
</dbReference>
<feature type="compositionally biased region" description="Low complexity" evidence="1">
    <location>
        <begin position="179"/>
        <end position="191"/>
    </location>
</feature>
<dbReference type="InterPro" id="IPR025419">
    <property type="entry name" value="DUF4142"/>
</dbReference>
<dbReference type="Pfam" id="PF13628">
    <property type="entry name" value="DUF4142"/>
    <property type="match status" value="1"/>
</dbReference>
<evidence type="ECO:0000313" key="4">
    <source>
        <dbReference type="EMBL" id="SDY93353.1"/>
    </source>
</evidence>
<evidence type="ECO:0000256" key="1">
    <source>
        <dbReference type="SAM" id="MobiDB-lite"/>
    </source>
</evidence>
<evidence type="ECO:0000259" key="3">
    <source>
        <dbReference type="Pfam" id="PF13628"/>
    </source>
</evidence>
<dbReference type="OrthoDB" id="3405189at2"/>
<dbReference type="Gene3D" id="1.20.1260.10">
    <property type="match status" value="1"/>
</dbReference>
<sequence length="218" mass="22963">MSRLALSGFGAVLAALALLPGTATPAAAAPHGVPEQDRQFLRAAHQGHLAVIEAGKLAEQKATNMPIRDFGIRLVGDHGDLDRKLGTAASRLRVSLPGAPTETQQAALDKLRGAEGTEFNAQFVLTQQEEHLRLRQSAEMELSSRSSDSRAKRVAKQSLPVIQSHEDALRDLAQSLGMTTGSTATPATSPTDVPPPPPGATPPPPPDATPPPPRPTRR</sequence>
<feature type="chain" id="PRO_5017329960" evidence="2">
    <location>
        <begin position="29"/>
        <end position="218"/>
    </location>
</feature>
<feature type="signal peptide" evidence="2">
    <location>
        <begin position="1"/>
        <end position="28"/>
    </location>
</feature>
<gene>
    <name evidence="4" type="ORF">SAMN05444365_104206</name>
</gene>
<accession>A0A1H3NXB8</accession>
<name>A0A1H3NXB8_9ACTN</name>
<feature type="region of interest" description="Disordered" evidence="1">
    <location>
        <begin position="139"/>
        <end position="218"/>
    </location>
</feature>
<proteinExistence type="predicted"/>
<evidence type="ECO:0000313" key="5">
    <source>
        <dbReference type="Proteomes" id="UP000242415"/>
    </source>
</evidence>
<dbReference type="PANTHER" id="PTHR38593:SF1">
    <property type="entry name" value="BLR2558 PROTEIN"/>
    <property type="match status" value="1"/>
</dbReference>
<dbReference type="STRING" id="405436.SAMN05444365_104206"/>
<dbReference type="Proteomes" id="UP000242415">
    <property type="component" value="Unassembled WGS sequence"/>
</dbReference>
<keyword evidence="5" id="KW-1185">Reference proteome</keyword>
<feature type="compositionally biased region" description="Pro residues" evidence="1">
    <location>
        <begin position="192"/>
        <end position="218"/>
    </location>
</feature>
<organism evidence="4 5">
    <name type="scientific">Micromonospora pattaloongensis</name>
    <dbReference type="NCBI Taxonomy" id="405436"/>
    <lineage>
        <taxon>Bacteria</taxon>
        <taxon>Bacillati</taxon>
        <taxon>Actinomycetota</taxon>
        <taxon>Actinomycetes</taxon>
        <taxon>Micromonosporales</taxon>
        <taxon>Micromonosporaceae</taxon>
        <taxon>Micromonospora</taxon>
    </lineage>
</organism>
<protein>
    <submittedName>
        <fullName evidence="4">Predicted outer membrane protein</fullName>
    </submittedName>
</protein>
<feature type="domain" description="DUF4142" evidence="3">
    <location>
        <begin position="36"/>
        <end position="172"/>
    </location>
</feature>
<reference evidence="5" key="1">
    <citation type="submission" date="2016-10" db="EMBL/GenBank/DDBJ databases">
        <authorList>
            <person name="Varghese N."/>
            <person name="Submissions S."/>
        </authorList>
    </citation>
    <scope>NUCLEOTIDE SEQUENCE [LARGE SCALE GENOMIC DNA]</scope>
    <source>
        <strain evidence="5">DSM 45245</strain>
    </source>
</reference>
<dbReference type="RefSeq" id="WP_091556199.1">
    <property type="nucleotide sequence ID" value="NZ_FNPH01000004.1"/>
</dbReference>
<dbReference type="AlphaFoldDB" id="A0A1H3NXB8"/>
<dbReference type="InterPro" id="IPR012347">
    <property type="entry name" value="Ferritin-like"/>
</dbReference>
<evidence type="ECO:0000256" key="2">
    <source>
        <dbReference type="SAM" id="SignalP"/>
    </source>
</evidence>
<dbReference type="PANTHER" id="PTHR38593">
    <property type="entry name" value="BLR2558 PROTEIN"/>
    <property type="match status" value="1"/>
</dbReference>
<keyword evidence="2" id="KW-0732">Signal</keyword>